<dbReference type="EMBL" id="SZQL01000007">
    <property type="protein sequence ID" value="TKK68607.1"/>
    <property type="molecule type" value="Genomic_DNA"/>
</dbReference>
<dbReference type="OrthoDB" id="672728at2"/>
<dbReference type="Proteomes" id="UP000305848">
    <property type="component" value="Unassembled WGS sequence"/>
</dbReference>
<organism evidence="1 2">
    <name type="scientific">Ilyomonas limi</name>
    <dbReference type="NCBI Taxonomy" id="2575867"/>
    <lineage>
        <taxon>Bacteria</taxon>
        <taxon>Pseudomonadati</taxon>
        <taxon>Bacteroidota</taxon>
        <taxon>Chitinophagia</taxon>
        <taxon>Chitinophagales</taxon>
        <taxon>Chitinophagaceae</taxon>
        <taxon>Ilyomonas</taxon>
    </lineage>
</organism>
<comment type="caution">
    <text evidence="1">The sequence shown here is derived from an EMBL/GenBank/DDBJ whole genome shotgun (WGS) entry which is preliminary data.</text>
</comment>
<dbReference type="AlphaFoldDB" id="A0A4U3L4U9"/>
<sequence>MKKIFFICLLVVTGMGAEAQVYGRIFIGGPRYGYRRPPVRMQSRPPARAQYGQYRQRPQLPPFQPSVNLSFGYSYPNLDYMHFAGFYNMYKGNVSTQTGPFTGAIDYQFSRYMSIGMLGTYGKVSQPYFAMDNNTNIPDMTGNYENWSLMLNVVSYLPTRTRAVSPYLRTAVGVNKWKQDYTDASGAKMPGIPEPSMLAYQAALGAKFNLSPRAGIFMEAGYGKYIVNGGLALKF</sequence>
<protein>
    <submittedName>
        <fullName evidence="1">Porin family protein</fullName>
    </submittedName>
</protein>
<accession>A0A4U3L4U9</accession>
<dbReference type="RefSeq" id="WP_137261795.1">
    <property type="nucleotide sequence ID" value="NZ_SZQL01000007.1"/>
</dbReference>
<name>A0A4U3L4U9_9BACT</name>
<evidence type="ECO:0000313" key="2">
    <source>
        <dbReference type="Proteomes" id="UP000305848"/>
    </source>
</evidence>
<dbReference type="Gene3D" id="2.40.160.20">
    <property type="match status" value="1"/>
</dbReference>
<evidence type="ECO:0000313" key="1">
    <source>
        <dbReference type="EMBL" id="TKK68607.1"/>
    </source>
</evidence>
<keyword evidence="2" id="KW-1185">Reference proteome</keyword>
<reference evidence="1 2" key="1">
    <citation type="submission" date="2019-05" db="EMBL/GenBank/DDBJ databases">
        <title>Panacibacter sp. strain 17mud1-8 Genome sequencing and assembly.</title>
        <authorList>
            <person name="Chhetri G."/>
        </authorList>
    </citation>
    <scope>NUCLEOTIDE SEQUENCE [LARGE SCALE GENOMIC DNA]</scope>
    <source>
        <strain evidence="1 2">17mud1-8</strain>
    </source>
</reference>
<dbReference type="SUPFAM" id="SSF56925">
    <property type="entry name" value="OMPA-like"/>
    <property type="match status" value="1"/>
</dbReference>
<dbReference type="InterPro" id="IPR011250">
    <property type="entry name" value="OMP/PagP_B-barrel"/>
</dbReference>
<gene>
    <name evidence="1" type="ORF">FC093_10835</name>
</gene>
<proteinExistence type="predicted"/>